<organism evidence="2 3">
    <name type="scientific">Mucilaginibacter boryungensis</name>
    <dbReference type="NCBI Taxonomy" id="768480"/>
    <lineage>
        <taxon>Bacteria</taxon>
        <taxon>Pseudomonadati</taxon>
        <taxon>Bacteroidota</taxon>
        <taxon>Sphingobacteriia</taxon>
        <taxon>Sphingobacteriales</taxon>
        <taxon>Sphingobacteriaceae</taxon>
        <taxon>Mucilaginibacter</taxon>
    </lineage>
</organism>
<dbReference type="InterPro" id="IPR025631">
    <property type="entry name" value="Porin_10"/>
</dbReference>
<reference evidence="2 3" key="1">
    <citation type="submission" date="2020-10" db="EMBL/GenBank/DDBJ databases">
        <title>Mucilaginibacter mali sp. nov., isolated from rhizosphere soil of apple orchard.</title>
        <authorList>
            <person name="Lee J.-S."/>
            <person name="Kim H.S."/>
            <person name="Kim J.-S."/>
        </authorList>
    </citation>
    <scope>NUCLEOTIDE SEQUENCE [LARGE SCALE GENOMIC DNA]</scope>
    <source>
        <strain evidence="2 3">KCTC 23157</strain>
    </source>
</reference>
<dbReference type="Proteomes" id="UP000632774">
    <property type="component" value="Unassembled WGS sequence"/>
</dbReference>
<name>A0ABR9XCS3_9SPHI</name>
<keyword evidence="1" id="KW-0732">Signal</keyword>
<sequence>MFNKLKYLLILFSCLATRGAFAQFPNSQQQQQNQLFRGDTVTRRPTKTLTDSQMLDSLRKKEENKHDTVVFTAKFIKVTNERLLADSTQVLPIDTGIVNFENYSPLYQPRHPTIGLGSLGLPSRSLLFEPVKKVGFDVGMHFLDAYMLYPQDIQYYRARVPYTNLQLYTGGRKEQVFKAVVSENINPQLNIGANFNIIGSQGFYNRQNVSDLNADIFSWYESKGKRYNLLTNIFFNNLKNPESGGILNDTIFKKGSFDQFNEPVRLTNSKYQITNNGFYLKQFYYIGRIDSALNGGANASILPTQRVSHTFMYNKQTYVFNQAGSDTYRVFPDYYFNSVNSRDSLFLQDIHNEFTYSFYLRPKSVSFVKNELKLDLGLVHDLYNYKQYVSDSVLTAFGKVSEETQKQSATFQNITLKAKLGYKFSNRVLLDADFQQVAQGRNFGDYLYDAKLTLAGGNKVGKIILGGYAQNNAPTLVQQSWISNHYIFHTDLKNQKIVNLSFNYINDPLQLDLKAEYFLISDYIYFKSQPGGNDATPSQITAPINMLKISVGKNLVWRRFHFDNYVVYQKTDYQSTIRTPEVYLYSNLYYGKRMFDAIDVVAGVSVRYNTPYVAPSYAIGIGQFYNGADVTYNSYPYANVYLKATLQRTNLFIQYDYANQGLQSNGFYTVVRYPMQDRLLKIGISWTFYD</sequence>
<comment type="caution">
    <text evidence="2">The sequence shown here is derived from an EMBL/GenBank/DDBJ whole genome shotgun (WGS) entry which is preliminary data.</text>
</comment>
<feature type="signal peptide" evidence="1">
    <location>
        <begin position="1"/>
        <end position="22"/>
    </location>
</feature>
<protein>
    <submittedName>
        <fullName evidence="2">Porin</fullName>
    </submittedName>
</protein>
<dbReference type="RefSeq" id="WP_194104277.1">
    <property type="nucleotide sequence ID" value="NZ_JADFFM010000001.1"/>
</dbReference>
<gene>
    <name evidence="2" type="ORF">IRJ18_00680</name>
</gene>
<evidence type="ECO:0000313" key="3">
    <source>
        <dbReference type="Proteomes" id="UP000632774"/>
    </source>
</evidence>
<dbReference type="Pfam" id="PF14121">
    <property type="entry name" value="Porin_10"/>
    <property type="match status" value="1"/>
</dbReference>
<accession>A0ABR9XCS3</accession>
<feature type="chain" id="PRO_5046305289" evidence="1">
    <location>
        <begin position="23"/>
        <end position="690"/>
    </location>
</feature>
<keyword evidence="3" id="KW-1185">Reference proteome</keyword>
<evidence type="ECO:0000256" key="1">
    <source>
        <dbReference type="SAM" id="SignalP"/>
    </source>
</evidence>
<proteinExistence type="predicted"/>
<dbReference type="EMBL" id="JADFFM010000001">
    <property type="protein sequence ID" value="MBE9664854.1"/>
    <property type="molecule type" value="Genomic_DNA"/>
</dbReference>
<evidence type="ECO:0000313" key="2">
    <source>
        <dbReference type="EMBL" id="MBE9664854.1"/>
    </source>
</evidence>